<dbReference type="Pfam" id="PF22570">
    <property type="entry name" value="LiaF-TM"/>
    <property type="match status" value="1"/>
</dbReference>
<feature type="transmembrane region" description="Helical" evidence="1">
    <location>
        <begin position="36"/>
        <end position="54"/>
    </location>
</feature>
<evidence type="ECO:0000313" key="3">
    <source>
        <dbReference type="EMBL" id="GGY66351.1"/>
    </source>
</evidence>
<keyword evidence="1" id="KW-0472">Membrane</keyword>
<reference evidence="4" key="1">
    <citation type="journal article" date="2019" name="Int. J. Syst. Evol. Microbiol.">
        <title>The Global Catalogue of Microorganisms (GCM) 10K type strain sequencing project: providing services to taxonomists for standard genome sequencing and annotation.</title>
        <authorList>
            <consortium name="The Broad Institute Genomics Platform"/>
            <consortium name="The Broad Institute Genome Sequencing Center for Infectious Disease"/>
            <person name="Wu L."/>
            <person name="Ma J."/>
        </authorList>
    </citation>
    <scope>NUCLEOTIDE SEQUENCE [LARGE SCALE GENOMIC DNA]</scope>
    <source>
        <strain evidence="4">KCTC 32239</strain>
    </source>
</reference>
<dbReference type="PANTHER" id="PTHR40763">
    <property type="entry name" value="MEMBRANE PROTEIN-RELATED"/>
    <property type="match status" value="1"/>
</dbReference>
<evidence type="ECO:0000256" key="1">
    <source>
        <dbReference type="SAM" id="Phobius"/>
    </source>
</evidence>
<dbReference type="RefSeq" id="WP_189416200.1">
    <property type="nucleotide sequence ID" value="NZ_BMYZ01000001.1"/>
</dbReference>
<organism evidence="3 4">
    <name type="scientific">Cellvibrio zantedeschiae</name>
    <dbReference type="NCBI Taxonomy" id="1237077"/>
    <lineage>
        <taxon>Bacteria</taxon>
        <taxon>Pseudomonadati</taxon>
        <taxon>Pseudomonadota</taxon>
        <taxon>Gammaproteobacteria</taxon>
        <taxon>Cellvibrionales</taxon>
        <taxon>Cellvibrionaceae</taxon>
        <taxon>Cellvibrio</taxon>
    </lineage>
</organism>
<protein>
    <recommendedName>
        <fullName evidence="2">LiaF transmembrane domain-containing protein</fullName>
    </recommendedName>
</protein>
<feature type="transmembrane region" description="Helical" evidence="1">
    <location>
        <begin position="89"/>
        <end position="106"/>
    </location>
</feature>
<gene>
    <name evidence="3" type="ORF">GCM10011613_07850</name>
</gene>
<dbReference type="EMBL" id="BMYZ01000001">
    <property type="protein sequence ID" value="GGY66351.1"/>
    <property type="molecule type" value="Genomic_DNA"/>
</dbReference>
<dbReference type="InterPro" id="IPR054331">
    <property type="entry name" value="LiaF_TM"/>
</dbReference>
<keyword evidence="1" id="KW-1133">Transmembrane helix</keyword>
<accession>A0ABQ3ASY4</accession>
<dbReference type="Proteomes" id="UP000619761">
    <property type="component" value="Unassembled WGS sequence"/>
</dbReference>
<evidence type="ECO:0000259" key="2">
    <source>
        <dbReference type="Pfam" id="PF22570"/>
    </source>
</evidence>
<comment type="caution">
    <text evidence="3">The sequence shown here is derived from an EMBL/GenBank/DDBJ whole genome shotgun (WGS) entry which is preliminary data.</text>
</comment>
<sequence>MSHQQLNQRIILGGFIIALGILALVDRLGIFSIGSIFQFWPTVFVVVGLLKIAASKSRSSIATGSIFIAIGVVMQLNNLGIIHFSWHDWWPVILIGVGISIIFKDHSRSKDSSKTILSDEELKNTNSVLDITAIMGGNETVNNSPDFKGGELTAIMGGVELDLRGASIQSEAVLNLWATWGGIALKIPADWVVVNRCTAIMGGIEDKSFASPATAKRLIITGTVIMGGVEIKN</sequence>
<proteinExistence type="predicted"/>
<name>A0ABQ3ASY4_9GAMM</name>
<dbReference type="PANTHER" id="PTHR40763:SF5">
    <property type="entry name" value="MEMBRANE PROTEIN"/>
    <property type="match status" value="1"/>
</dbReference>
<feature type="domain" description="LiaF transmembrane" evidence="2">
    <location>
        <begin position="11"/>
        <end position="106"/>
    </location>
</feature>
<keyword evidence="1" id="KW-0812">Transmembrane</keyword>
<keyword evidence="4" id="KW-1185">Reference proteome</keyword>
<evidence type="ECO:0000313" key="4">
    <source>
        <dbReference type="Proteomes" id="UP000619761"/>
    </source>
</evidence>
<feature type="transmembrane region" description="Helical" evidence="1">
    <location>
        <begin position="12"/>
        <end position="30"/>
    </location>
</feature>
<feature type="transmembrane region" description="Helical" evidence="1">
    <location>
        <begin position="61"/>
        <end position="83"/>
    </location>
</feature>